<dbReference type="SMART" id="SM00248">
    <property type="entry name" value="ANK"/>
    <property type="match status" value="3"/>
</dbReference>
<evidence type="ECO:0000256" key="2">
    <source>
        <dbReference type="ARBA" id="ARBA00023043"/>
    </source>
</evidence>
<dbReference type="InterPro" id="IPR036770">
    <property type="entry name" value="Ankyrin_rpt-contain_sf"/>
</dbReference>
<dbReference type="AlphaFoldDB" id="A0A9N9VKT2"/>
<dbReference type="EMBL" id="CABFNQ020000726">
    <property type="protein sequence ID" value="CAH0026973.1"/>
    <property type="molecule type" value="Genomic_DNA"/>
</dbReference>
<accession>A0A9N9VKT2</accession>
<dbReference type="Proteomes" id="UP000696573">
    <property type="component" value="Unassembled WGS sequence"/>
</dbReference>
<keyword evidence="1" id="KW-0677">Repeat</keyword>
<organism evidence="4 5">
    <name type="scientific">Clonostachys rhizophaga</name>
    <dbReference type="NCBI Taxonomy" id="160324"/>
    <lineage>
        <taxon>Eukaryota</taxon>
        <taxon>Fungi</taxon>
        <taxon>Dikarya</taxon>
        <taxon>Ascomycota</taxon>
        <taxon>Pezizomycotina</taxon>
        <taxon>Sordariomycetes</taxon>
        <taxon>Hypocreomycetidae</taxon>
        <taxon>Hypocreales</taxon>
        <taxon>Bionectriaceae</taxon>
        <taxon>Clonostachys</taxon>
    </lineage>
</organism>
<reference evidence="4" key="1">
    <citation type="submission" date="2021-10" db="EMBL/GenBank/DDBJ databases">
        <authorList>
            <person name="Piombo E."/>
        </authorList>
    </citation>
    <scope>NUCLEOTIDE SEQUENCE</scope>
</reference>
<proteinExistence type="predicted"/>
<sequence>MPTSSDIEVTFPGTDVGRRENYLQSLPTELIRQIAGYVSEDLVISTAQDLLSLLLTCKRLRLIVLRFLYDFNARMMNSPCDAGHYWWRKRFTSSCRTHRGSHRPALGWAIEHESQWTLKAIFFFTPKVYDSFHVWYAIKCKKYNIAWSMLRLQTVIDELKAGITPNSPVFAAVASGCPPLINGIIRIQGLDFQKTCSDGMSVLDYACQMGDWDLTRWFLDQGANPYLRAVTSLQYAIYCSDAEASRTVVKGILTLRPNIRFISNANWAVVKHDRLDILEIFMERGIIHEVFEGPPGHLGDLFKQAIQDGAIAIFRKLLSLYPIRLLTERCILDRLTEIPLQDDRGKAVQEAQLLIDRVRRMTNNDLSFTYEKIKPCLSSCIYYDNAMLADYILGLSCPIRAGQIPICRQWRFVCYSIEMLRVLIKHGFDVNQIFNRETMLQRFILDIISWKWFPEVVRYLASEVENINQYNEYKATALHTWLCSFKVAYSWKETEVLDFTAHLLDQGASLSIGNARGNTALHVAAVNTRYASVIQLLLERGADLDARNNAGETPLQYAMRLLDSKNPSSEGQKVLQMLAGWTWVLGIPSVRKLLDKMHYVT</sequence>
<dbReference type="InterPro" id="IPR002110">
    <property type="entry name" value="Ankyrin_rpt"/>
</dbReference>
<dbReference type="Pfam" id="PF13857">
    <property type="entry name" value="Ank_5"/>
    <property type="match status" value="1"/>
</dbReference>
<dbReference type="CDD" id="cd09917">
    <property type="entry name" value="F-box_SF"/>
    <property type="match status" value="1"/>
</dbReference>
<keyword evidence="5" id="KW-1185">Reference proteome</keyword>
<evidence type="ECO:0000313" key="4">
    <source>
        <dbReference type="EMBL" id="CAH0026973.1"/>
    </source>
</evidence>
<feature type="repeat" description="ANK" evidence="3">
    <location>
        <begin position="516"/>
        <end position="549"/>
    </location>
</feature>
<dbReference type="PANTHER" id="PTHR24198">
    <property type="entry name" value="ANKYRIN REPEAT AND PROTEIN KINASE DOMAIN-CONTAINING PROTEIN"/>
    <property type="match status" value="1"/>
</dbReference>
<dbReference type="Gene3D" id="1.25.40.20">
    <property type="entry name" value="Ankyrin repeat-containing domain"/>
    <property type="match status" value="3"/>
</dbReference>
<keyword evidence="2 3" id="KW-0040">ANK repeat</keyword>
<dbReference type="PRINTS" id="PR01415">
    <property type="entry name" value="ANKYRIN"/>
</dbReference>
<dbReference type="SUPFAM" id="SSF48403">
    <property type="entry name" value="Ankyrin repeat"/>
    <property type="match status" value="1"/>
</dbReference>
<evidence type="ECO:0000256" key="1">
    <source>
        <dbReference type="ARBA" id="ARBA00022737"/>
    </source>
</evidence>
<dbReference type="PROSITE" id="PS50297">
    <property type="entry name" value="ANK_REP_REGION"/>
    <property type="match status" value="1"/>
</dbReference>
<protein>
    <submittedName>
        <fullName evidence="4">Uncharacterized protein</fullName>
    </submittedName>
</protein>
<evidence type="ECO:0000256" key="3">
    <source>
        <dbReference type="PROSITE-ProRule" id="PRU00023"/>
    </source>
</evidence>
<gene>
    <name evidence="4" type="ORF">CRHIZ90672A_00003494</name>
</gene>
<dbReference type="Pfam" id="PF00023">
    <property type="entry name" value="Ank"/>
    <property type="match status" value="1"/>
</dbReference>
<dbReference type="OrthoDB" id="341259at2759"/>
<evidence type="ECO:0000313" key="5">
    <source>
        <dbReference type="Proteomes" id="UP000696573"/>
    </source>
</evidence>
<name>A0A9N9VKT2_9HYPO</name>
<dbReference type="PANTHER" id="PTHR24198:SF165">
    <property type="entry name" value="ANKYRIN REPEAT-CONTAINING PROTEIN-RELATED"/>
    <property type="match status" value="1"/>
</dbReference>
<dbReference type="PROSITE" id="PS50088">
    <property type="entry name" value="ANK_REPEAT"/>
    <property type="match status" value="1"/>
</dbReference>
<comment type="caution">
    <text evidence="4">The sequence shown here is derived from an EMBL/GenBank/DDBJ whole genome shotgun (WGS) entry which is preliminary data.</text>
</comment>